<sequence length="93" mass="10845">MGFLTCELPYKHLKPLLSLSRPNCFIISVIECRYARNASNNEAGLHVVLHLHESRCDVETKFREDFRRSFHPNIFRNLYENTTAVLRNLPVGD</sequence>
<evidence type="ECO:0000313" key="1">
    <source>
        <dbReference type="Proteomes" id="UP000095287"/>
    </source>
</evidence>
<keyword evidence="1" id="KW-1185">Reference proteome</keyword>
<name>A0A1I7XWU0_9BILA</name>
<dbReference type="WBParaSite" id="L893_g10405.t1">
    <property type="protein sequence ID" value="L893_g10405.t1"/>
    <property type="gene ID" value="L893_g10405"/>
</dbReference>
<organism evidence="1 2">
    <name type="scientific">Steinernema glaseri</name>
    <dbReference type="NCBI Taxonomy" id="37863"/>
    <lineage>
        <taxon>Eukaryota</taxon>
        <taxon>Metazoa</taxon>
        <taxon>Ecdysozoa</taxon>
        <taxon>Nematoda</taxon>
        <taxon>Chromadorea</taxon>
        <taxon>Rhabditida</taxon>
        <taxon>Tylenchina</taxon>
        <taxon>Panagrolaimomorpha</taxon>
        <taxon>Strongyloidoidea</taxon>
        <taxon>Steinernematidae</taxon>
        <taxon>Steinernema</taxon>
    </lineage>
</organism>
<evidence type="ECO:0000313" key="2">
    <source>
        <dbReference type="WBParaSite" id="L893_g10405.t1"/>
    </source>
</evidence>
<protein>
    <submittedName>
        <fullName evidence="2">Arp2/3 complex 34 kDa subunit</fullName>
    </submittedName>
</protein>
<dbReference type="Proteomes" id="UP000095287">
    <property type="component" value="Unplaced"/>
</dbReference>
<reference evidence="2" key="1">
    <citation type="submission" date="2016-11" db="UniProtKB">
        <authorList>
            <consortium name="WormBaseParasite"/>
        </authorList>
    </citation>
    <scope>IDENTIFICATION</scope>
</reference>
<proteinExistence type="predicted"/>
<dbReference type="AlphaFoldDB" id="A0A1I7XWU0"/>
<accession>A0A1I7XWU0</accession>